<dbReference type="GO" id="GO:0004867">
    <property type="term" value="F:serine-type endopeptidase inhibitor activity"/>
    <property type="evidence" value="ECO:0007669"/>
    <property type="project" value="TreeGrafter"/>
</dbReference>
<protein>
    <submittedName>
        <fullName evidence="10">Secretory leukocyte peptidase inhibitor</fullName>
    </submittedName>
</protein>
<dbReference type="OMA" id="NLKCCKG"/>
<keyword evidence="4" id="KW-0646">Protease inhibitor</keyword>
<dbReference type="PRINTS" id="PR00003">
    <property type="entry name" value="4DISULPHCORE"/>
</dbReference>
<dbReference type="PANTHER" id="PTHR19441:SF44">
    <property type="entry name" value="ANTILEUKOPROTEINASE"/>
    <property type="match status" value="1"/>
</dbReference>
<dbReference type="AlphaFoldDB" id="A0A8C4N0Y3"/>
<dbReference type="InterPro" id="IPR008197">
    <property type="entry name" value="WAP_dom"/>
</dbReference>
<keyword evidence="2" id="KW-0964">Secreted</keyword>
<evidence type="ECO:0000313" key="10">
    <source>
        <dbReference type="Ensembl" id="ENSEASP00005034267.1"/>
    </source>
</evidence>
<dbReference type="GO" id="GO:0045087">
    <property type="term" value="P:innate immune response"/>
    <property type="evidence" value="ECO:0007669"/>
    <property type="project" value="TreeGrafter"/>
</dbReference>
<evidence type="ECO:0000256" key="5">
    <source>
        <dbReference type="ARBA" id="ARBA00022729"/>
    </source>
</evidence>
<dbReference type="GO" id="GO:0019731">
    <property type="term" value="P:antibacterial humoral response"/>
    <property type="evidence" value="ECO:0007669"/>
    <property type="project" value="TreeGrafter"/>
</dbReference>
<evidence type="ECO:0000256" key="6">
    <source>
        <dbReference type="ARBA" id="ARBA00023022"/>
    </source>
</evidence>
<dbReference type="PANTHER" id="PTHR19441">
    <property type="entry name" value="WHEY ACDIC PROTEIN WAP"/>
    <property type="match status" value="1"/>
</dbReference>
<proteinExistence type="predicted"/>
<dbReference type="InterPro" id="IPR036645">
    <property type="entry name" value="Elafin-like_sf"/>
</dbReference>
<accession>A0A8C4N0Y3</accession>
<dbReference type="SUPFAM" id="SSF57256">
    <property type="entry name" value="Elafin-like"/>
    <property type="match status" value="2"/>
</dbReference>
<dbReference type="FunFam" id="4.10.75.10:FF:000001">
    <property type="entry name" value="Anosmin 1"/>
    <property type="match status" value="2"/>
</dbReference>
<keyword evidence="5 8" id="KW-0732">Signal</keyword>
<keyword evidence="6" id="KW-0044">Antibiotic</keyword>
<dbReference type="CDD" id="cd00199">
    <property type="entry name" value="WAP"/>
    <property type="match status" value="1"/>
</dbReference>
<feature type="chain" id="PRO_5034175571" evidence="8">
    <location>
        <begin position="25"/>
        <end position="172"/>
    </location>
</feature>
<keyword evidence="3" id="KW-0929">Antimicrobial</keyword>
<evidence type="ECO:0000256" key="3">
    <source>
        <dbReference type="ARBA" id="ARBA00022529"/>
    </source>
</evidence>
<gene>
    <name evidence="10" type="primary">SLPI</name>
</gene>
<feature type="signal peptide" evidence="8">
    <location>
        <begin position="1"/>
        <end position="24"/>
    </location>
</feature>
<feature type="domain" description="WAP" evidence="9">
    <location>
        <begin position="81"/>
        <end position="129"/>
    </location>
</feature>
<evidence type="ECO:0000256" key="4">
    <source>
        <dbReference type="ARBA" id="ARBA00022690"/>
    </source>
</evidence>
<evidence type="ECO:0000259" key="9">
    <source>
        <dbReference type="PROSITE" id="PS51390"/>
    </source>
</evidence>
<dbReference type="Ensembl" id="ENSEAST00005037352.1">
    <property type="protein sequence ID" value="ENSEASP00005034267.1"/>
    <property type="gene ID" value="ENSEASG00005023398.1"/>
</dbReference>
<sequence length="172" mass="18239">MKSSSLFPLVLLALGTLAPWTVEGARNASKAGACPPRRLAQCFRYEKAECQSDWQCQGEKKCCRDTCGIKCLDPIAISKPVEKKPGNCPVPPGQCLMLDPPNHCETDGQCQGHLKCCTGMCGKACISPVKGKEGLGQTDLPASSLSVPTLWIEQEAHTSRGLLIPTPSGASA</sequence>
<keyword evidence="7" id="KW-1015">Disulfide bond</keyword>
<dbReference type="PROSITE" id="PS51390">
    <property type="entry name" value="WAP"/>
    <property type="match status" value="2"/>
</dbReference>
<comment type="subcellular location">
    <subcellularLocation>
        <location evidence="1">Secreted</location>
    </subcellularLocation>
</comment>
<dbReference type="GO" id="GO:0005615">
    <property type="term" value="C:extracellular space"/>
    <property type="evidence" value="ECO:0007669"/>
    <property type="project" value="TreeGrafter"/>
</dbReference>
<evidence type="ECO:0000256" key="8">
    <source>
        <dbReference type="SAM" id="SignalP"/>
    </source>
</evidence>
<reference evidence="10" key="1">
    <citation type="submission" date="2023-03" db="UniProtKB">
        <authorList>
            <consortium name="Ensembl"/>
        </authorList>
    </citation>
    <scope>IDENTIFICATION</scope>
</reference>
<evidence type="ECO:0000256" key="7">
    <source>
        <dbReference type="ARBA" id="ARBA00023157"/>
    </source>
</evidence>
<name>A0A8C4N0Y3_EQUAS</name>
<dbReference type="InterPro" id="IPR050514">
    <property type="entry name" value="WAP_four-disulfide_core"/>
</dbReference>
<evidence type="ECO:0000256" key="1">
    <source>
        <dbReference type="ARBA" id="ARBA00004613"/>
    </source>
</evidence>
<feature type="domain" description="WAP" evidence="9">
    <location>
        <begin position="27"/>
        <end position="75"/>
    </location>
</feature>
<organism evidence="10">
    <name type="scientific">Equus asinus asinus</name>
    <dbReference type="NCBI Taxonomy" id="83772"/>
    <lineage>
        <taxon>Eukaryota</taxon>
        <taxon>Metazoa</taxon>
        <taxon>Chordata</taxon>
        <taxon>Craniata</taxon>
        <taxon>Vertebrata</taxon>
        <taxon>Euteleostomi</taxon>
        <taxon>Mammalia</taxon>
        <taxon>Eutheria</taxon>
        <taxon>Laurasiatheria</taxon>
        <taxon>Perissodactyla</taxon>
        <taxon>Equidae</taxon>
        <taxon>Equus</taxon>
    </lineage>
</organism>
<dbReference type="SMART" id="SM00217">
    <property type="entry name" value="WAP"/>
    <property type="match status" value="2"/>
</dbReference>
<dbReference type="Gene3D" id="4.10.75.10">
    <property type="entry name" value="Elafin-like"/>
    <property type="match status" value="2"/>
</dbReference>
<dbReference type="Pfam" id="PF00095">
    <property type="entry name" value="WAP"/>
    <property type="match status" value="2"/>
</dbReference>
<evidence type="ECO:0000256" key="2">
    <source>
        <dbReference type="ARBA" id="ARBA00022525"/>
    </source>
</evidence>